<evidence type="ECO:0000313" key="7">
    <source>
        <dbReference type="Proteomes" id="UP001500974"/>
    </source>
</evidence>
<dbReference type="InterPro" id="IPR050109">
    <property type="entry name" value="HTH-type_TetR-like_transc_reg"/>
</dbReference>
<dbReference type="InterPro" id="IPR001647">
    <property type="entry name" value="HTH_TetR"/>
</dbReference>
<evidence type="ECO:0000256" key="1">
    <source>
        <dbReference type="ARBA" id="ARBA00023015"/>
    </source>
</evidence>
<evidence type="ECO:0000256" key="2">
    <source>
        <dbReference type="ARBA" id="ARBA00023125"/>
    </source>
</evidence>
<dbReference type="RefSeq" id="WP_346028687.1">
    <property type="nucleotide sequence ID" value="NZ_BAAAON010000003.1"/>
</dbReference>
<organism evidence="6 7">
    <name type="scientific">Arthrobacter parietis</name>
    <dbReference type="NCBI Taxonomy" id="271434"/>
    <lineage>
        <taxon>Bacteria</taxon>
        <taxon>Bacillati</taxon>
        <taxon>Actinomycetota</taxon>
        <taxon>Actinomycetes</taxon>
        <taxon>Micrococcales</taxon>
        <taxon>Micrococcaceae</taxon>
        <taxon>Arthrobacter</taxon>
    </lineage>
</organism>
<keyword evidence="1" id="KW-0805">Transcription regulation</keyword>
<dbReference type="Proteomes" id="UP001500974">
    <property type="component" value="Unassembled WGS sequence"/>
</dbReference>
<comment type="caution">
    <text evidence="6">The sequence shown here is derived from an EMBL/GenBank/DDBJ whole genome shotgun (WGS) entry which is preliminary data.</text>
</comment>
<accession>A0ABN3B161</accession>
<dbReference type="Gene3D" id="1.10.357.10">
    <property type="entry name" value="Tetracycline Repressor, domain 2"/>
    <property type="match status" value="1"/>
</dbReference>
<evidence type="ECO:0000256" key="3">
    <source>
        <dbReference type="ARBA" id="ARBA00023163"/>
    </source>
</evidence>
<proteinExistence type="predicted"/>
<dbReference type="Pfam" id="PF00440">
    <property type="entry name" value="TetR_N"/>
    <property type="match status" value="1"/>
</dbReference>
<name>A0ABN3B161_9MICC</name>
<keyword evidence="3" id="KW-0804">Transcription</keyword>
<evidence type="ECO:0000256" key="4">
    <source>
        <dbReference type="PROSITE-ProRule" id="PRU00335"/>
    </source>
</evidence>
<feature type="DNA-binding region" description="H-T-H motif" evidence="4">
    <location>
        <begin position="36"/>
        <end position="55"/>
    </location>
</feature>
<protein>
    <submittedName>
        <fullName evidence="6">TetR family transcriptional regulator</fullName>
    </submittedName>
</protein>
<sequence>MSQLISLRERKRTETWTALHDAAARLTLERGPEAVTVEQIAASASVSPRTFFNYFSTKEDAILGLQEPRIDEELIADLSPGHDLLEQVSRLLMAVVHSTEGGEREASRRIDVLTAYPFLRQRRYAYFVRVEQLVRDVVAASLTDSGRWQAALSRNSAEDVARMIVLVAGAPMRYAFQQTADSPTIDNQFSALAGATALLREVLEEIR</sequence>
<keyword evidence="2 4" id="KW-0238">DNA-binding</keyword>
<dbReference type="PANTHER" id="PTHR30055:SF238">
    <property type="entry name" value="MYCOFACTOCIN BIOSYNTHESIS TRANSCRIPTIONAL REGULATOR MFTR-RELATED"/>
    <property type="match status" value="1"/>
</dbReference>
<feature type="domain" description="HTH tetR-type" evidence="5">
    <location>
        <begin position="13"/>
        <end position="73"/>
    </location>
</feature>
<reference evidence="6 7" key="1">
    <citation type="journal article" date="2019" name="Int. J. Syst. Evol. Microbiol.">
        <title>The Global Catalogue of Microorganisms (GCM) 10K type strain sequencing project: providing services to taxonomists for standard genome sequencing and annotation.</title>
        <authorList>
            <consortium name="The Broad Institute Genomics Platform"/>
            <consortium name="The Broad Institute Genome Sequencing Center for Infectious Disease"/>
            <person name="Wu L."/>
            <person name="Ma J."/>
        </authorList>
    </citation>
    <scope>NUCLEOTIDE SEQUENCE [LARGE SCALE GENOMIC DNA]</scope>
    <source>
        <strain evidence="6 7">JCM 14917</strain>
    </source>
</reference>
<dbReference type="EMBL" id="BAAAON010000003">
    <property type="protein sequence ID" value="GAA2177499.1"/>
    <property type="molecule type" value="Genomic_DNA"/>
</dbReference>
<dbReference type="PROSITE" id="PS50977">
    <property type="entry name" value="HTH_TETR_2"/>
    <property type="match status" value="1"/>
</dbReference>
<evidence type="ECO:0000259" key="5">
    <source>
        <dbReference type="PROSITE" id="PS50977"/>
    </source>
</evidence>
<evidence type="ECO:0000313" key="6">
    <source>
        <dbReference type="EMBL" id="GAA2177499.1"/>
    </source>
</evidence>
<dbReference type="InterPro" id="IPR009057">
    <property type="entry name" value="Homeodomain-like_sf"/>
</dbReference>
<keyword evidence="7" id="KW-1185">Reference proteome</keyword>
<dbReference type="PANTHER" id="PTHR30055">
    <property type="entry name" value="HTH-TYPE TRANSCRIPTIONAL REGULATOR RUTR"/>
    <property type="match status" value="1"/>
</dbReference>
<gene>
    <name evidence="6" type="ORF">GCM10009784_28430</name>
</gene>
<dbReference type="SUPFAM" id="SSF46689">
    <property type="entry name" value="Homeodomain-like"/>
    <property type="match status" value="1"/>
</dbReference>
<dbReference type="InterPro" id="IPR023772">
    <property type="entry name" value="DNA-bd_HTH_TetR-type_CS"/>
</dbReference>
<dbReference type="PROSITE" id="PS01081">
    <property type="entry name" value="HTH_TETR_1"/>
    <property type="match status" value="1"/>
</dbReference>